<dbReference type="Proteomes" id="UP000244336">
    <property type="component" value="Chromosome 5"/>
</dbReference>
<organism evidence="2 3">
    <name type="scientific">Panicum hallii var. hallii</name>
    <dbReference type="NCBI Taxonomy" id="1504633"/>
    <lineage>
        <taxon>Eukaryota</taxon>
        <taxon>Viridiplantae</taxon>
        <taxon>Streptophyta</taxon>
        <taxon>Embryophyta</taxon>
        <taxon>Tracheophyta</taxon>
        <taxon>Spermatophyta</taxon>
        <taxon>Magnoliopsida</taxon>
        <taxon>Liliopsida</taxon>
        <taxon>Poales</taxon>
        <taxon>Poaceae</taxon>
        <taxon>PACMAD clade</taxon>
        <taxon>Panicoideae</taxon>
        <taxon>Panicodae</taxon>
        <taxon>Paniceae</taxon>
        <taxon>Panicinae</taxon>
        <taxon>Panicum</taxon>
        <taxon>Panicum sect. Panicum</taxon>
    </lineage>
</organism>
<dbReference type="Gramene" id="PUZ58080">
    <property type="protein sequence ID" value="PUZ58080"/>
    <property type="gene ID" value="GQ55_5G480300"/>
</dbReference>
<evidence type="ECO:0000313" key="2">
    <source>
        <dbReference type="EMBL" id="PUZ58080.1"/>
    </source>
</evidence>
<accession>A0A2T7DR79</accession>
<keyword evidence="3" id="KW-1185">Reference proteome</keyword>
<reference evidence="2 3" key="1">
    <citation type="submission" date="2018-04" db="EMBL/GenBank/DDBJ databases">
        <title>WGS assembly of Panicum hallii var. hallii HAL2.</title>
        <authorList>
            <person name="Lovell J."/>
            <person name="Jenkins J."/>
            <person name="Lowry D."/>
            <person name="Mamidi S."/>
            <person name="Sreedasyam A."/>
            <person name="Weng X."/>
            <person name="Barry K."/>
            <person name="Bonette J."/>
            <person name="Campitelli B."/>
            <person name="Daum C."/>
            <person name="Gordon S."/>
            <person name="Gould B."/>
            <person name="Lipzen A."/>
            <person name="MacQueen A."/>
            <person name="Palacio-Mejia J."/>
            <person name="Plott C."/>
            <person name="Shakirov E."/>
            <person name="Shu S."/>
            <person name="Yoshinaga Y."/>
            <person name="Zane M."/>
            <person name="Rokhsar D."/>
            <person name="Grimwood J."/>
            <person name="Schmutz J."/>
            <person name="Juenger T."/>
        </authorList>
    </citation>
    <scope>NUCLEOTIDE SEQUENCE [LARGE SCALE GENOMIC DNA]</scope>
    <source>
        <strain evidence="3">cv. HAL2</strain>
    </source>
</reference>
<dbReference type="EMBL" id="CM009753">
    <property type="protein sequence ID" value="PUZ58080.1"/>
    <property type="molecule type" value="Genomic_DNA"/>
</dbReference>
<name>A0A2T7DR79_9POAL</name>
<dbReference type="AlphaFoldDB" id="A0A2T7DR79"/>
<sequence>MQCNPVLIHWRRKLDFARSVNARPRILDPQPPIPFAAIISDCRRLRVSSLPALAPSPPQLPVSLPSISSLPRSPISPATRSRGHRRLQRKVAGACPRT</sequence>
<feature type="compositionally biased region" description="Low complexity" evidence="1">
    <location>
        <begin position="61"/>
        <end position="77"/>
    </location>
</feature>
<feature type="region of interest" description="Disordered" evidence="1">
    <location>
        <begin position="56"/>
        <end position="98"/>
    </location>
</feature>
<proteinExistence type="predicted"/>
<evidence type="ECO:0000256" key="1">
    <source>
        <dbReference type="SAM" id="MobiDB-lite"/>
    </source>
</evidence>
<gene>
    <name evidence="2" type="ORF">GQ55_5G480300</name>
</gene>
<evidence type="ECO:0000313" key="3">
    <source>
        <dbReference type="Proteomes" id="UP000244336"/>
    </source>
</evidence>
<protein>
    <submittedName>
        <fullName evidence="2">Uncharacterized protein</fullName>
    </submittedName>
</protein>